<feature type="non-terminal residue" evidence="1">
    <location>
        <position position="1"/>
    </location>
</feature>
<proteinExistence type="predicted"/>
<reference evidence="1 2" key="1">
    <citation type="submission" date="2014-04" db="EMBL/GenBank/DDBJ databases">
        <authorList>
            <consortium name="DOE Joint Genome Institute"/>
            <person name="Kuo A."/>
            <person name="Martino E."/>
            <person name="Perotto S."/>
            <person name="Kohler A."/>
            <person name="Nagy L.G."/>
            <person name="Floudas D."/>
            <person name="Copeland A."/>
            <person name="Barry K.W."/>
            <person name="Cichocki N."/>
            <person name="Veneault-Fourrey C."/>
            <person name="LaButti K."/>
            <person name="Lindquist E.A."/>
            <person name="Lipzen A."/>
            <person name="Lundell T."/>
            <person name="Morin E."/>
            <person name="Murat C."/>
            <person name="Sun H."/>
            <person name="Tunlid A."/>
            <person name="Henrissat B."/>
            <person name="Grigoriev I.V."/>
            <person name="Hibbett D.S."/>
            <person name="Martin F."/>
            <person name="Nordberg H.P."/>
            <person name="Cantor M.N."/>
            <person name="Hua S.X."/>
        </authorList>
    </citation>
    <scope>NUCLEOTIDE SEQUENCE [LARGE SCALE GENOMIC DNA]</scope>
    <source>
        <strain evidence="1 2">Zn</strain>
    </source>
</reference>
<protein>
    <submittedName>
        <fullName evidence="1">Uncharacterized protein</fullName>
    </submittedName>
</protein>
<organism evidence="1 2">
    <name type="scientific">Oidiodendron maius (strain Zn)</name>
    <dbReference type="NCBI Taxonomy" id="913774"/>
    <lineage>
        <taxon>Eukaryota</taxon>
        <taxon>Fungi</taxon>
        <taxon>Dikarya</taxon>
        <taxon>Ascomycota</taxon>
        <taxon>Pezizomycotina</taxon>
        <taxon>Leotiomycetes</taxon>
        <taxon>Leotiomycetes incertae sedis</taxon>
        <taxon>Myxotrichaceae</taxon>
        <taxon>Oidiodendron</taxon>
    </lineage>
</organism>
<dbReference type="EMBL" id="KN832880">
    <property type="protein sequence ID" value="KIM98250.1"/>
    <property type="molecule type" value="Genomic_DNA"/>
</dbReference>
<dbReference type="Proteomes" id="UP000054321">
    <property type="component" value="Unassembled WGS sequence"/>
</dbReference>
<gene>
    <name evidence="1" type="ORF">OIDMADRAFT_20041</name>
</gene>
<accession>A0A0C3GQE1</accession>
<keyword evidence="2" id="KW-1185">Reference proteome</keyword>
<sequence>VKPGLQDTNYLLDISYLYILGYKVYINIPKERQVKSIKLAPYIEEGYLVGFKGSKIYRVYLLGRA</sequence>
<evidence type="ECO:0000313" key="2">
    <source>
        <dbReference type="Proteomes" id="UP000054321"/>
    </source>
</evidence>
<dbReference type="AlphaFoldDB" id="A0A0C3GQE1"/>
<reference evidence="2" key="2">
    <citation type="submission" date="2015-01" db="EMBL/GenBank/DDBJ databases">
        <title>Evolutionary Origins and Diversification of the Mycorrhizal Mutualists.</title>
        <authorList>
            <consortium name="DOE Joint Genome Institute"/>
            <consortium name="Mycorrhizal Genomics Consortium"/>
            <person name="Kohler A."/>
            <person name="Kuo A."/>
            <person name="Nagy L.G."/>
            <person name="Floudas D."/>
            <person name="Copeland A."/>
            <person name="Barry K.W."/>
            <person name="Cichocki N."/>
            <person name="Veneault-Fourrey C."/>
            <person name="LaButti K."/>
            <person name="Lindquist E.A."/>
            <person name="Lipzen A."/>
            <person name="Lundell T."/>
            <person name="Morin E."/>
            <person name="Murat C."/>
            <person name="Riley R."/>
            <person name="Ohm R."/>
            <person name="Sun H."/>
            <person name="Tunlid A."/>
            <person name="Henrissat B."/>
            <person name="Grigoriev I.V."/>
            <person name="Hibbett D.S."/>
            <person name="Martin F."/>
        </authorList>
    </citation>
    <scope>NUCLEOTIDE SEQUENCE [LARGE SCALE GENOMIC DNA]</scope>
    <source>
        <strain evidence="2">Zn</strain>
    </source>
</reference>
<name>A0A0C3GQE1_OIDMZ</name>
<evidence type="ECO:0000313" key="1">
    <source>
        <dbReference type="EMBL" id="KIM98250.1"/>
    </source>
</evidence>
<dbReference type="OrthoDB" id="3549940at2759"/>
<dbReference type="InParanoid" id="A0A0C3GQE1"/>
<dbReference type="HOGENOM" id="CLU_188780_0_0_1"/>